<keyword evidence="1" id="KW-0812">Transmembrane</keyword>
<feature type="transmembrane region" description="Helical" evidence="1">
    <location>
        <begin position="141"/>
        <end position="162"/>
    </location>
</feature>
<name>A0A223RRY5_9ACTN</name>
<dbReference type="OrthoDB" id="8061853at2"/>
<keyword evidence="1" id="KW-0472">Membrane</keyword>
<dbReference type="Proteomes" id="UP000215043">
    <property type="component" value="Chromosome"/>
</dbReference>
<feature type="transmembrane region" description="Helical" evidence="1">
    <location>
        <begin position="243"/>
        <end position="269"/>
    </location>
</feature>
<evidence type="ECO:0000256" key="1">
    <source>
        <dbReference type="SAM" id="Phobius"/>
    </source>
</evidence>
<evidence type="ECO:0000313" key="2">
    <source>
        <dbReference type="EMBL" id="ASU78633.1"/>
    </source>
</evidence>
<dbReference type="PANTHER" id="PTHR20992:SF9">
    <property type="entry name" value="AT15442P-RELATED"/>
    <property type="match status" value="1"/>
</dbReference>
<organism evidence="2 3">
    <name type="scientific">Actinopolyspora erythraea</name>
    <dbReference type="NCBI Taxonomy" id="414996"/>
    <lineage>
        <taxon>Bacteria</taxon>
        <taxon>Bacillati</taxon>
        <taxon>Actinomycetota</taxon>
        <taxon>Actinomycetes</taxon>
        <taxon>Actinopolysporales</taxon>
        <taxon>Actinopolysporaceae</taxon>
        <taxon>Actinopolyspora</taxon>
    </lineage>
</organism>
<dbReference type="KEGG" id="aey:CDG81_10505"/>
<feature type="transmembrane region" description="Helical" evidence="1">
    <location>
        <begin position="117"/>
        <end position="135"/>
    </location>
</feature>
<dbReference type="EMBL" id="CP022752">
    <property type="protein sequence ID" value="ASU78633.1"/>
    <property type="molecule type" value="Genomic_DNA"/>
</dbReference>
<dbReference type="Pfam" id="PF04087">
    <property type="entry name" value="DUF389"/>
    <property type="match status" value="1"/>
</dbReference>
<accession>A0A223RRY5</accession>
<protein>
    <submittedName>
        <fullName evidence="2">DUF389 domain-containing protein</fullName>
    </submittedName>
</protein>
<dbReference type="InterPro" id="IPR005240">
    <property type="entry name" value="DUF389"/>
</dbReference>
<sequence length="317" mass="32432">MLHLRVVCPSGNTDSVIDLLRTDPGIAHLVVVRDVAIQPRGDVVEAAIARESAENVLDQLTDLGVVGSGEISLDNIDTLLSRTAEDVEAAAPGQPADAVIWDELVATTGEESRLNGIFLAFLTLACLLAAVGVLTDSAITIVGAMVVSPDFGPLAALAVAAIGGRRDLATRAGIALGVGYPFAVLVTVVLAVLGRVGGIFDPTELGQLRTASFIYHIGPYSIIIALLAGAAGMLALTSEKSGTLIGVFISVTTVPAAGFAALAAVAGHWTHCGEALLQLLINLAGITLAGILTLFIRRARVLPHSSRSAEPSGSEPG</sequence>
<feature type="transmembrane region" description="Helical" evidence="1">
    <location>
        <begin position="275"/>
        <end position="296"/>
    </location>
</feature>
<feature type="transmembrane region" description="Helical" evidence="1">
    <location>
        <begin position="174"/>
        <end position="193"/>
    </location>
</feature>
<proteinExistence type="predicted"/>
<keyword evidence="1" id="KW-1133">Transmembrane helix</keyword>
<gene>
    <name evidence="2" type="ORF">CDG81_10505</name>
</gene>
<reference evidence="2 3" key="1">
    <citation type="submission" date="2017-08" db="EMBL/GenBank/DDBJ databases">
        <title>The complete genome sequence of moderately halophilic actinomycete Actinopolyspora erythraea YIM 90600, the producer of novel erythromycin, novel actinopolysporins A-C and tubercidin.</title>
        <authorList>
            <person name="Yin M."/>
            <person name="Tang S."/>
        </authorList>
    </citation>
    <scope>NUCLEOTIDE SEQUENCE [LARGE SCALE GENOMIC DNA]</scope>
    <source>
        <strain evidence="2 3">YIM 90600</strain>
    </source>
</reference>
<feature type="transmembrane region" description="Helical" evidence="1">
    <location>
        <begin position="213"/>
        <end position="236"/>
    </location>
</feature>
<dbReference type="PANTHER" id="PTHR20992">
    <property type="entry name" value="AT15442P-RELATED"/>
    <property type="match status" value="1"/>
</dbReference>
<dbReference type="RefSeq" id="WP_043572985.1">
    <property type="nucleotide sequence ID" value="NZ_CP022752.1"/>
</dbReference>
<evidence type="ECO:0000313" key="3">
    <source>
        <dbReference type="Proteomes" id="UP000215043"/>
    </source>
</evidence>
<dbReference type="AlphaFoldDB" id="A0A223RRY5"/>